<reference evidence="4" key="1">
    <citation type="submission" date="2022-11" db="UniProtKB">
        <authorList>
            <consortium name="WormBaseParasite"/>
        </authorList>
    </citation>
    <scope>IDENTIFICATION</scope>
</reference>
<dbReference type="GO" id="GO:0035249">
    <property type="term" value="P:synaptic transmission, glutamatergic"/>
    <property type="evidence" value="ECO:0007669"/>
    <property type="project" value="TreeGrafter"/>
</dbReference>
<evidence type="ECO:0000259" key="2">
    <source>
        <dbReference type="SMART" id="SM01145"/>
    </source>
</evidence>
<dbReference type="GO" id="GO:0030672">
    <property type="term" value="C:synaptic vesicle membrane"/>
    <property type="evidence" value="ECO:0007669"/>
    <property type="project" value="TreeGrafter"/>
</dbReference>
<dbReference type="GO" id="GO:0042734">
    <property type="term" value="C:presynaptic membrane"/>
    <property type="evidence" value="ECO:0007669"/>
    <property type="project" value="TreeGrafter"/>
</dbReference>
<dbReference type="GO" id="GO:0031594">
    <property type="term" value="C:neuromuscular junction"/>
    <property type="evidence" value="ECO:0007669"/>
    <property type="project" value="TreeGrafter"/>
</dbReference>
<dbReference type="WBParaSite" id="nRc.2.0.1.t13907-RA">
    <property type="protein sequence ID" value="nRc.2.0.1.t13907-RA"/>
    <property type="gene ID" value="nRc.2.0.1.g13907"/>
</dbReference>
<dbReference type="SMART" id="SM01145">
    <property type="entry name" value="DUF1041"/>
    <property type="match status" value="1"/>
</dbReference>
<dbReference type="InterPro" id="IPR027080">
    <property type="entry name" value="Unc-13"/>
</dbReference>
<keyword evidence="3" id="KW-1185">Reference proteome</keyword>
<dbReference type="GO" id="GO:0099525">
    <property type="term" value="P:presynaptic dense core vesicle exocytosis"/>
    <property type="evidence" value="ECO:0007669"/>
    <property type="project" value="TreeGrafter"/>
</dbReference>
<dbReference type="GO" id="GO:0043195">
    <property type="term" value="C:terminal bouton"/>
    <property type="evidence" value="ECO:0007669"/>
    <property type="project" value="TreeGrafter"/>
</dbReference>
<feature type="region of interest" description="Disordered" evidence="1">
    <location>
        <begin position="153"/>
        <end position="199"/>
    </location>
</feature>
<dbReference type="AlphaFoldDB" id="A0A915IIA6"/>
<dbReference type="InterPro" id="IPR010439">
    <property type="entry name" value="MUN_dom"/>
</dbReference>
<protein>
    <submittedName>
        <fullName evidence="4">MUN domain-containing protein</fullName>
    </submittedName>
</protein>
<feature type="compositionally biased region" description="Basic and acidic residues" evidence="1">
    <location>
        <begin position="154"/>
        <end position="166"/>
    </location>
</feature>
<dbReference type="GO" id="GO:0005516">
    <property type="term" value="F:calmodulin binding"/>
    <property type="evidence" value="ECO:0007669"/>
    <property type="project" value="TreeGrafter"/>
</dbReference>
<dbReference type="GO" id="GO:0017075">
    <property type="term" value="F:syntaxin-1 binding"/>
    <property type="evidence" value="ECO:0007669"/>
    <property type="project" value="TreeGrafter"/>
</dbReference>
<dbReference type="PANTHER" id="PTHR10480:SF12">
    <property type="entry name" value="UNC-13, ISOFORM E"/>
    <property type="match status" value="1"/>
</dbReference>
<dbReference type="GO" id="GO:0019992">
    <property type="term" value="F:diacylglycerol binding"/>
    <property type="evidence" value="ECO:0007669"/>
    <property type="project" value="InterPro"/>
</dbReference>
<sequence length="199" mass="22766">MITLLPRALMKVAVIHQQMTISTKDNNFPSSSPAKLQDLKSTVDLLTSITFFRMKVLELSSPPRASGVLRECATACVKSTYQFLFENCQELYQREFEEEKPSTVEGELVYGPSVHSTDFWYRMLYLMVSVIEEDKNVYTTVLNQASSSLLNAETVEKEGEEDVNREHYRKRTPATTSQKDATKQRNKISRNETSNNTFT</sequence>
<dbReference type="PANTHER" id="PTHR10480">
    <property type="entry name" value="PROTEIN UNC-13 HOMOLOG"/>
    <property type="match status" value="1"/>
</dbReference>
<dbReference type="Pfam" id="PF06292">
    <property type="entry name" value="MUN"/>
    <property type="match status" value="1"/>
</dbReference>
<organism evidence="3 4">
    <name type="scientific">Romanomermis culicivorax</name>
    <name type="common">Nematode worm</name>
    <dbReference type="NCBI Taxonomy" id="13658"/>
    <lineage>
        <taxon>Eukaryota</taxon>
        <taxon>Metazoa</taxon>
        <taxon>Ecdysozoa</taxon>
        <taxon>Nematoda</taxon>
        <taxon>Enoplea</taxon>
        <taxon>Dorylaimia</taxon>
        <taxon>Mermithida</taxon>
        <taxon>Mermithoidea</taxon>
        <taxon>Mermithidae</taxon>
        <taxon>Romanomermis</taxon>
    </lineage>
</organism>
<evidence type="ECO:0000313" key="4">
    <source>
        <dbReference type="WBParaSite" id="nRc.2.0.1.t13907-RA"/>
    </source>
</evidence>
<dbReference type="GO" id="GO:0098831">
    <property type="term" value="C:presynaptic active zone cytoplasmic component"/>
    <property type="evidence" value="ECO:0007669"/>
    <property type="project" value="TreeGrafter"/>
</dbReference>
<dbReference type="GO" id="GO:0016082">
    <property type="term" value="P:synaptic vesicle priming"/>
    <property type="evidence" value="ECO:0007669"/>
    <property type="project" value="TreeGrafter"/>
</dbReference>
<evidence type="ECO:0000256" key="1">
    <source>
        <dbReference type="SAM" id="MobiDB-lite"/>
    </source>
</evidence>
<dbReference type="GO" id="GO:0061789">
    <property type="term" value="P:dense core granule priming"/>
    <property type="evidence" value="ECO:0007669"/>
    <property type="project" value="TreeGrafter"/>
</dbReference>
<accession>A0A915IIA6</accession>
<name>A0A915IIA6_ROMCU</name>
<proteinExistence type="predicted"/>
<dbReference type="Proteomes" id="UP000887565">
    <property type="component" value="Unplaced"/>
</dbReference>
<dbReference type="GO" id="GO:0016081">
    <property type="term" value="P:synaptic vesicle docking"/>
    <property type="evidence" value="ECO:0007669"/>
    <property type="project" value="TreeGrafter"/>
</dbReference>
<feature type="domain" description="MUN" evidence="2">
    <location>
        <begin position="66"/>
        <end position="167"/>
    </location>
</feature>
<evidence type="ECO:0000313" key="3">
    <source>
        <dbReference type="Proteomes" id="UP000887565"/>
    </source>
</evidence>